<dbReference type="Proteomes" id="UP001596004">
    <property type="component" value="Unassembled WGS sequence"/>
</dbReference>
<dbReference type="InterPro" id="IPR009776">
    <property type="entry name" value="Spore_0_M"/>
</dbReference>
<gene>
    <name evidence="2" type="ORF">ACFO60_39245</name>
</gene>
<organism evidence="2 3">
    <name type="scientific">Sphaerisporangium dianthi</name>
    <dbReference type="NCBI Taxonomy" id="1436120"/>
    <lineage>
        <taxon>Bacteria</taxon>
        <taxon>Bacillati</taxon>
        <taxon>Actinomycetota</taxon>
        <taxon>Actinomycetes</taxon>
        <taxon>Streptosporangiales</taxon>
        <taxon>Streptosporangiaceae</taxon>
        <taxon>Sphaerisporangium</taxon>
    </lineage>
</organism>
<sequence length="335" mass="35451">MVFKRMLGALGVGGPSVDTVLSTTRVRPGGTLAGEVRVKGGDFPSDIEYVSLALVARVEIESGDDEHSRTAEFFGAKVSGPFHLREGELHTIPFQMPVPWETPVTEINGARPHGAFVGVRTELSVAKAVDKGDLDPISVVPLASQEAVLRAFSALGFHLKSADLEAGRLHGVHQRLPFFQEIEFHPPARWAGRVNEVELTFVAGAHELVVVLEADKRARLFQPGHDAIGRFQVTHEQAARIDWAAEVGRWLDGVAGRGHGGHHSAGQGPFGHRGDHYGHGGGHYGHDGHHDGPGWGAVAAAGAAGLIGGMVAAEAIDEIGDFFEGDGGEDGGGDW</sequence>
<accession>A0ABV9CVR9</accession>
<evidence type="ECO:0000313" key="2">
    <source>
        <dbReference type="EMBL" id="MFC4536842.1"/>
    </source>
</evidence>
<evidence type="ECO:0000256" key="1">
    <source>
        <dbReference type="SAM" id="MobiDB-lite"/>
    </source>
</evidence>
<evidence type="ECO:0000313" key="3">
    <source>
        <dbReference type="Proteomes" id="UP001596004"/>
    </source>
</evidence>
<comment type="caution">
    <text evidence="2">The sequence shown here is derived from an EMBL/GenBank/DDBJ whole genome shotgun (WGS) entry which is preliminary data.</text>
</comment>
<reference evidence="3" key="1">
    <citation type="journal article" date="2019" name="Int. J. Syst. Evol. Microbiol.">
        <title>The Global Catalogue of Microorganisms (GCM) 10K type strain sequencing project: providing services to taxonomists for standard genome sequencing and annotation.</title>
        <authorList>
            <consortium name="The Broad Institute Genomics Platform"/>
            <consortium name="The Broad Institute Genome Sequencing Center for Infectious Disease"/>
            <person name="Wu L."/>
            <person name="Ma J."/>
        </authorList>
    </citation>
    <scope>NUCLEOTIDE SEQUENCE [LARGE SCALE GENOMIC DNA]</scope>
    <source>
        <strain evidence="3">CGMCC 4.7132</strain>
    </source>
</reference>
<name>A0ABV9CVR9_9ACTN</name>
<dbReference type="Pfam" id="PF07070">
    <property type="entry name" value="Spo0M"/>
    <property type="match status" value="1"/>
</dbReference>
<dbReference type="EMBL" id="JBHSFP010000060">
    <property type="protein sequence ID" value="MFC4536842.1"/>
    <property type="molecule type" value="Genomic_DNA"/>
</dbReference>
<dbReference type="RefSeq" id="WP_380852059.1">
    <property type="nucleotide sequence ID" value="NZ_JBHSFP010000060.1"/>
</dbReference>
<feature type="region of interest" description="Disordered" evidence="1">
    <location>
        <begin position="258"/>
        <end position="289"/>
    </location>
</feature>
<protein>
    <submittedName>
        <fullName evidence="2">Sporulation protein</fullName>
    </submittedName>
</protein>
<keyword evidence="3" id="KW-1185">Reference proteome</keyword>
<dbReference type="PANTHER" id="PTHR40053:SF1">
    <property type="entry name" value="SPORULATION-CONTROL PROTEIN SPO0M"/>
    <property type="match status" value="1"/>
</dbReference>
<feature type="compositionally biased region" description="Basic and acidic residues" evidence="1">
    <location>
        <begin position="272"/>
        <end position="289"/>
    </location>
</feature>
<proteinExistence type="predicted"/>
<dbReference type="PANTHER" id="PTHR40053">
    <property type="entry name" value="SPORULATION-CONTROL PROTEIN SPO0M"/>
    <property type="match status" value="1"/>
</dbReference>